<dbReference type="InterPro" id="IPR027417">
    <property type="entry name" value="P-loop_NTPase"/>
</dbReference>
<dbReference type="RefSeq" id="WP_076516309.1">
    <property type="nucleotide sequence ID" value="NZ_FTOH01000007.1"/>
</dbReference>
<dbReference type="EMBL" id="FTOH01000007">
    <property type="protein sequence ID" value="SIS98023.1"/>
    <property type="molecule type" value="Genomic_DNA"/>
</dbReference>
<sequence length="216" mass="24280">MSQNQRIDESASKDIRAYFGSSGSGKTHNIKKDTAALPRVLAFDPEGAFNSSDGFTCTTDRAEFYRLARGSGNVKLTYQGNGQADFNWWCNLVFALADCRRPCAIIVDELAGVTTVSKAPPAWHQILTRVRKYGGKVFAGAQSPTEIDKTLMRQKNKLFVGYLERPDDHAYMAKETGIPEKVFLELRPDPYYEHVKYKGREQWAAFDKSGNKKPIE</sequence>
<accession>A0A1N7NHX8</accession>
<dbReference type="Gene3D" id="3.40.50.300">
    <property type="entry name" value="P-loop containing nucleotide triphosphate hydrolases"/>
    <property type="match status" value="1"/>
</dbReference>
<evidence type="ECO:0000313" key="2">
    <source>
        <dbReference type="Proteomes" id="UP000185639"/>
    </source>
</evidence>
<dbReference type="OrthoDB" id="6399741at2"/>
<organism evidence="1 2">
    <name type="scientific">Thalassolituus maritimus</name>
    <dbReference type="NCBI Taxonomy" id="484498"/>
    <lineage>
        <taxon>Bacteria</taxon>
        <taxon>Pseudomonadati</taxon>
        <taxon>Pseudomonadota</taxon>
        <taxon>Gammaproteobacteria</taxon>
        <taxon>Oceanospirillales</taxon>
        <taxon>Oceanospirillaceae</taxon>
        <taxon>Thalassolituus</taxon>
    </lineage>
</organism>
<evidence type="ECO:0000313" key="1">
    <source>
        <dbReference type="EMBL" id="SIS98023.1"/>
    </source>
</evidence>
<protein>
    <submittedName>
        <fullName evidence="1">Uncharacterized protein</fullName>
    </submittedName>
</protein>
<keyword evidence="2" id="KW-1185">Reference proteome</keyword>
<reference evidence="1" key="1">
    <citation type="submission" date="2017-01" db="EMBL/GenBank/DDBJ databases">
        <authorList>
            <person name="Mah S.A."/>
            <person name="Swanson W.J."/>
            <person name="Moy G.W."/>
            <person name="Vacquier V.D."/>
        </authorList>
    </citation>
    <scope>NUCLEOTIDE SEQUENCE [LARGE SCALE GENOMIC DNA]</scope>
    <source>
        <strain evidence="1">DSM 24913</strain>
    </source>
</reference>
<gene>
    <name evidence="1" type="ORF">SAMN05421686_10734</name>
</gene>
<dbReference type="SUPFAM" id="SSF52540">
    <property type="entry name" value="P-loop containing nucleoside triphosphate hydrolases"/>
    <property type="match status" value="1"/>
</dbReference>
<dbReference type="AlphaFoldDB" id="A0A1N7NHX8"/>
<name>A0A1N7NHX8_9GAMM</name>
<dbReference type="Proteomes" id="UP000185639">
    <property type="component" value="Unassembled WGS sequence"/>
</dbReference>
<proteinExistence type="predicted"/>
<dbReference type="CDD" id="cd01127">
    <property type="entry name" value="TrwB_TraG_TraD_VirD4"/>
    <property type="match status" value="1"/>
</dbReference>
<dbReference type="STRING" id="484498.SAMN05421686_10734"/>